<dbReference type="PROSITE" id="PS50949">
    <property type="entry name" value="HTH_GNTR"/>
    <property type="match status" value="1"/>
</dbReference>
<proteinExistence type="predicted"/>
<dbReference type="PANTHER" id="PTHR43537">
    <property type="entry name" value="TRANSCRIPTIONAL REGULATOR, GNTR FAMILY"/>
    <property type="match status" value="1"/>
</dbReference>
<gene>
    <name evidence="5" type="ORF">FE697_000695</name>
</gene>
<feature type="domain" description="HTH gntR-type" evidence="4">
    <location>
        <begin position="22"/>
        <end position="92"/>
    </location>
</feature>
<evidence type="ECO:0000256" key="1">
    <source>
        <dbReference type="ARBA" id="ARBA00023015"/>
    </source>
</evidence>
<dbReference type="Pfam" id="PF00392">
    <property type="entry name" value="GntR"/>
    <property type="match status" value="1"/>
</dbReference>
<sequence length="258" mass="27222">MARPLRPAAHPRSAIFAPLGDEGRATRVEKRIAEAIYSGVLADGERLPSEPELAAMLGVATVTAREALVALRAQGLVTTTRGRGGGSFVNRPRHPDDAVLNGRLAATSNVELRDRATLYGVIVAGCAEVAAAYAAEEDVALMRELVLAPDETDAARWRHADAELMLSLAALTQSARLTRELVRLEAAFGALVRLPLMDPGFRTGARLRQVALLDALECADGDAARVQARDHVVQSLAWLLAQKAALPGSGATSDSGGH</sequence>
<organism evidence="5 6">
    <name type="scientific">Mumia zhuanghuii</name>
    <dbReference type="NCBI Taxonomy" id="2585211"/>
    <lineage>
        <taxon>Bacteria</taxon>
        <taxon>Bacillati</taxon>
        <taxon>Actinomycetota</taxon>
        <taxon>Actinomycetes</taxon>
        <taxon>Propionibacteriales</taxon>
        <taxon>Nocardioidaceae</taxon>
        <taxon>Mumia</taxon>
    </lineage>
</organism>
<dbReference type="SUPFAM" id="SSF46785">
    <property type="entry name" value="Winged helix' DNA-binding domain"/>
    <property type="match status" value="1"/>
</dbReference>
<dbReference type="EMBL" id="VDFQ02000001">
    <property type="protein sequence ID" value="KAA1424487.1"/>
    <property type="molecule type" value="Genomic_DNA"/>
</dbReference>
<accession>A0A5Q6S284</accession>
<reference evidence="5 6" key="1">
    <citation type="submission" date="2019-09" db="EMBL/GenBank/DDBJ databases">
        <title>Mumia zhuanghuii sp. nov. isolated from the intestinal contents of plateau pika (Ochotona curzoniae) in the Qinghai-Tibet plateau of China.</title>
        <authorList>
            <person name="Tian Z."/>
        </authorList>
    </citation>
    <scope>NUCLEOTIDE SEQUENCE [LARGE SCALE GENOMIC DNA]</scope>
    <source>
        <strain evidence="6">350</strain>
    </source>
</reference>
<dbReference type="InterPro" id="IPR008920">
    <property type="entry name" value="TF_FadR/GntR_C"/>
</dbReference>
<dbReference type="InterPro" id="IPR011711">
    <property type="entry name" value="GntR_C"/>
</dbReference>
<evidence type="ECO:0000313" key="6">
    <source>
        <dbReference type="Proteomes" id="UP000307768"/>
    </source>
</evidence>
<dbReference type="SMART" id="SM00345">
    <property type="entry name" value="HTH_GNTR"/>
    <property type="match status" value="1"/>
</dbReference>
<evidence type="ECO:0000256" key="2">
    <source>
        <dbReference type="ARBA" id="ARBA00023125"/>
    </source>
</evidence>
<keyword evidence="3" id="KW-0804">Transcription</keyword>
<dbReference type="InterPro" id="IPR000524">
    <property type="entry name" value="Tscrpt_reg_HTH_GntR"/>
</dbReference>
<dbReference type="Pfam" id="PF07729">
    <property type="entry name" value="FCD"/>
    <property type="match status" value="1"/>
</dbReference>
<dbReference type="GO" id="GO:0003677">
    <property type="term" value="F:DNA binding"/>
    <property type="evidence" value="ECO:0007669"/>
    <property type="project" value="UniProtKB-KW"/>
</dbReference>
<dbReference type="CDD" id="cd07377">
    <property type="entry name" value="WHTH_GntR"/>
    <property type="match status" value="1"/>
</dbReference>
<dbReference type="InterPro" id="IPR036390">
    <property type="entry name" value="WH_DNA-bd_sf"/>
</dbReference>
<dbReference type="Gene3D" id="1.20.120.530">
    <property type="entry name" value="GntR ligand-binding domain-like"/>
    <property type="match status" value="1"/>
</dbReference>
<dbReference type="SUPFAM" id="SSF48008">
    <property type="entry name" value="GntR ligand-binding domain-like"/>
    <property type="match status" value="1"/>
</dbReference>
<evidence type="ECO:0000313" key="5">
    <source>
        <dbReference type="EMBL" id="KAA1424487.1"/>
    </source>
</evidence>
<keyword evidence="1" id="KW-0805">Transcription regulation</keyword>
<dbReference type="InterPro" id="IPR036388">
    <property type="entry name" value="WH-like_DNA-bd_sf"/>
</dbReference>
<comment type="caution">
    <text evidence="5">The sequence shown here is derived from an EMBL/GenBank/DDBJ whole genome shotgun (WGS) entry which is preliminary data.</text>
</comment>
<dbReference type="PANTHER" id="PTHR43537:SF24">
    <property type="entry name" value="GLUCONATE OPERON TRANSCRIPTIONAL REPRESSOR"/>
    <property type="match status" value="1"/>
</dbReference>
<dbReference type="Proteomes" id="UP000307768">
    <property type="component" value="Unassembled WGS sequence"/>
</dbReference>
<evidence type="ECO:0000259" key="4">
    <source>
        <dbReference type="PROSITE" id="PS50949"/>
    </source>
</evidence>
<dbReference type="Gene3D" id="1.10.10.10">
    <property type="entry name" value="Winged helix-like DNA-binding domain superfamily/Winged helix DNA-binding domain"/>
    <property type="match status" value="1"/>
</dbReference>
<dbReference type="GO" id="GO:0003700">
    <property type="term" value="F:DNA-binding transcription factor activity"/>
    <property type="evidence" value="ECO:0007669"/>
    <property type="project" value="InterPro"/>
</dbReference>
<dbReference type="RefSeq" id="WP_149767342.1">
    <property type="nucleotide sequence ID" value="NZ_VDFQ02000001.1"/>
</dbReference>
<dbReference type="PRINTS" id="PR00035">
    <property type="entry name" value="HTHGNTR"/>
</dbReference>
<dbReference type="AlphaFoldDB" id="A0A5Q6S284"/>
<protein>
    <submittedName>
        <fullName evidence="5">GntR family transcriptional regulator</fullName>
    </submittedName>
</protein>
<dbReference type="OrthoDB" id="9784718at2"/>
<keyword evidence="2" id="KW-0238">DNA-binding</keyword>
<evidence type="ECO:0000256" key="3">
    <source>
        <dbReference type="ARBA" id="ARBA00023163"/>
    </source>
</evidence>
<name>A0A5Q6S284_9ACTN</name>